<reference evidence="2 3" key="1">
    <citation type="submission" date="2018-02" db="EMBL/GenBank/DDBJ databases">
        <title>Comparative genomes isolates from brazilian mangrove.</title>
        <authorList>
            <person name="Araujo J.E."/>
            <person name="Taketani R.G."/>
            <person name="Silva M.C.P."/>
            <person name="Loureco M.V."/>
            <person name="Andreote F.D."/>
        </authorList>
    </citation>
    <scope>NUCLEOTIDE SEQUENCE [LARGE SCALE GENOMIC DNA]</scope>
    <source>
        <strain evidence="2 3">Nap-Phe MGV</strain>
    </source>
</reference>
<name>A0A2S8GT86_9BACT</name>
<dbReference type="AlphaFoldDB" id="A0A2S8GT86"/>
<feature type="compositionally biased region" description="Basic residues" evidence="1">
    <location>
        <begin position="29"/>
        <end position="39"/>
    </location>
</feature>
<comment type="caution">
    <text evidence="2">The sequence shown here is derived from an EMBL/GenBank/DDBJ whole genome shotgun (WGS) entry which is preliminary data.</text>
</comment>
<sequence>MARKVVNRKELRAQADAAESAEGTEAAPKKKAKRKSRAKKTTEVRMKLFWGVFNQSMKRIALYEYDQKEEAEKKAQDLSKSGKPPHFVQKVKETIEEVID</sequence>
<evidence type="ECO:0000313" key="3">
    <source>
        <dbReference type="Proteomes" id="UP000237819"/>
    </source>
</evidence>
<dbReference type="OrthoDB" id="291437at2"/>
<feature type="region of interest" description="Disordered" evidence="1">
    <location>
        <begin position="1"/>
        <end position="41"/>
    </location>
</feature>
<proteinExistence type="predicted"/>
<evidence type="ECO:0000256" key="1">
    <source>
        <dbReference type="SAM" id="MobiDB-lite"/>
    </source>
</evidence>
<dbReference type="EMBL" id="PUHZ01000004">
    <property type="protein sequence ID" value="PQO47620.1"/>
    <property type="molecule type" value="Genomic_DNA"/>
</dbReference>
<organism evidence="2 3">
    <name type="scientific">Blastopirellula marina</name>
    <dbReference type="NCBI Taxonomy" id="124"/>
    <lineage>
        <taxon>Bacteria</taxon>
        <taxon>Pseudomonadati</taxon>
        <taxon>Planctomycetota</taxon>
        <taxon>Planctomycetia</taxon>
        <taxon>Pirellulales</taxon>
        <taxon>Pirellulaceae</taxon>
        <taxon>Blastopirellula</taxon>
    </lineage>
</organism>
<dbReference type="Proteomes" id="UP000237819">
    <property type="component" value="Unassembled WGS sequence"/>
</dbReference>
<dbReference type="RefSeq" id="WP_105333881.1">
    <property type="nucleotide sequence ID" value="NZ_PUHZ01000004.1"/>
</dbReference>
<accession>A0A2S8GT86</accession>
<evidence type="ECO:0000313" key="2">
    <source>
        <dbReference type="EMBL" id="PQO47620.1"/>
    </source>
</evidence>
<protein>
    <submittedName>
        <fullName evidence="2">Uncharacterized protein</fullName>
    </submittedName>
</protein>
<gene>
    <name evidence="2" type="ORF">C5Y93_02895</name>
</gene>